<proteinExistence type="predicted"/>
<reference evidence="2" key="1">
    <citation type="submission" date="2023-01" db="EMBL/GenBank/DDBJ databases">
        <authorList>
            <person name="Piombo E."/>
        </authorList>
    </citation>
    <scope>NUCLEOTIDE SEQUENCE</scope>
</reference>
<name>A0AA35M360_9HYPO</name>
<evidence type="ECO:0000256" key="1">
    <source>
        <dbReference type="SAM" id="MobiDB-lite"/>
    </source>
</evidence>
<sequence>MSLNHLSAKWRQWRWQMEFYHTPLELRYSYRLLSRISDQPLLRLLLLFLRIPRFFPCRLPPRPRDIMAYQPEAYMNQHHPDVYETRLIPAWRWRDTPQRAFYRLYETVCAYDEPLTGYEAEYLWRRSDRPAWRPEMLRDPREDGCADREQLAVMASLADALTDAFNWRLELGLRPDGELVEGGPGSGFVPYARPAWTAAAPRLQSRLVLHDYGDSSIAGSSEPPPRRRSERYEACLYRKKE</sequence>
<dbReference type="Proteomes" id="UP001160390">
    <property type="component" value="Unassembled WGS sequence"/>
</dbReference>
<feature type="compositionally biased region" description="Basic and acidic residues" evidence="1">
    <location>
        <begin position="224"/>
        <end position="241"/>
    </location>
</feature>
<feature type="region of interest" description="Disordered" evidence="1">
    <location>
        <begin position="214"/>
        <end position="241"/>
    </location>
</feature>
<dbReference type="EMBL" id="CABFNP030001008">
    <property type="protein sequence ID" value="CAI6089603.1"/>
    <property type="molecule type" value="Genomic_DNA"/>
</dbReference>
<dbReference type="AlphaFoldDB" id="A0AA35M360"/>
<organism evidence="2 3">
    <name type="scientific">Clonostachys chloroleuca</name>
    <dbReference type="NCBI Taxonomy" id="1926264"/>
    <lineage>
        <taxon>Eukaryota</taxon>
        <taxon>Fungi</taxon>
        <taxon>Dikarya</taxon>
        <taxon>Ascomycota</taxon>
        <taxon>Pezizomycotina</taxon>
        <taxon>Sordariomycetes</taxon>
        <taxon>Hypocreomycetidae</taxon>
        <taxon>Hypocreales</taxon>
        <taxon>Bionectriaceae</taxon>
        <taxon>Clonostachys</taxon>
    </lineage>
</organism>
<protein>
    <submittedName>
        <fullName evidence="2">Uncharacterized protein</fullName>
    </submittedName>
</protein>
<keyword evidence="3" id="KW-1185">Reference proteome</keyword>
<gene>
    <name evidence="2" type="ORF">CCHLO57077_00011993</name>
</gene>
<comment type="caution">
    <text evidence="2">The sequence shown here is derived from an EMBL/GenBank/DDBJ whole genome shotgun (WGS) entry which is preliminary data.</text>
</comment>
<evidence type="ECO:0000313" key="2">
    <source>
        <dbReference type="EMBL" id="CAI6089603.1"/>
    </source>
</evidence>
<evidence type="ECO:0000313" key="3">
    <source>
        <dbReference type="Proteomes" id="UP001160390"/>
    </source>
</evidence>
<accession>A0AA35M360</accession>